<dbReference type="InterPro" id="IPR009057">
    <property type="entry name" value="Homeodomain-like_sf"/>
</dbReference>
<evidence type="ECO:0000259" key="5">
    <source>
        <dbReference type="PROSITE" id="PS50071"/>
    </source>
</evidence>
<name>A0ABN7NR91_TIMPD</name>
<dbReference type="SUPFAM" id="SSF46689">
    <property type="entry name" value="Homeodomain-like"/>
    <property type="match status" value="1"/>
</dbReference>
<dbReference type="CDD" id="cd00086">
    <property type="entry name" value="homeodomain"/>
    <property type="match status" value="1"/>
</dbReference>
<dbReference type="PROSITE" id="PS50071">
    <property type="entry name" value="HOMEOBOX_2"/>
    <property type="match status" value="1"/>
</dbReference>
<comment type="caution">
    <text evidence="6">The sequence shown here is derived from an EMBL/GenBank/DDBJ whole genome shotgun (WGS) entry which is preliminary data.</text>
</comment>
<dbReference type="Proteomes" id="UP001153148">
    <property type="component" value="Unassembled WGS sequence"/>
</dbReference>
<evidence type="ECO:0000313" key="6">
    <source>
        <dbReference type="EMBL" id="CAG2057345.1"/>
    </source>
</evidence>
<accession>A0ABN7NR91</accession>
<keyword evidence="2 3" id="KW-0539">Nucleus</keyword>
<keyword evidence="2 3" id="KW-0371">Homeobox</keyword>
<evidence type="ECO:0000256" key="3">
    <source>
        <dbReference type="RuleBase" id="RU000682"/>
    </source>
</evidence>
<gene>
    <name evidence="6" type="ORF">TPAB3V08_LOCUS4324</name>
</gene>
<comment type="subcellular location">
    <subcellularLocation>
        <location evidence="1 2 3">Nucleus</location>
    </subcellularLocation>
</comment>
<dbReference type="InterPro" id="IPR042982">
    <property type="entry name" value="GBX-1/2"/>
</dbReference>
<dbReference type="Gene3D" id="1.10.10.60">
    <property type="entry name" value="Homeodomain-like"/>
    <property type="match status" value="1"/>
</dbReference>
<protein>
    <recommendedName>
        <fullName evidence="5">Homeobox domain-containing protein</fullName>
    </recommendedName>
</protein>
<evidence type="ECO:0000256" key="4">
    <source>
        <dbReference type="SAM" id="MobiDB-lite"/>
    </source>
</evidence>
<feature type="domain" description="Homeobox" evidence="5">
    <location>
        <begin position="190"/>
        <end position="245"/>
    </location>
</feature>
<dbReference type="Pfam" id="PF00046">
    <property type="entry name" value="Homeodomain"/>
    <property type="match status" value="1"/>
</dbReference>
<sequence length="245" mass="26867">MHPYQRAERVITSLGTDYCSSREPESLIYKVSSTLCQAKLSTLSTTLLRIDRLIVSAPPCIINAMLSSSHSELPFRFSHRDSRATVARVGTSKNLVQHPARHSMCFKPQHPLHPLLPLPSCCGHWTLQGLTFDKSREERYFLAIDGGDCSRPESPECDASSPGAASDDTGGAHGDAASQQSPGGVPGAGNKTRRRRTAFTSEQLLELEREFHAKKYLSLTERSQIAAALKLSEVQVSVRLVSVRP</sequence>
<dbReference type="EMBL" id="CAJPIN010005251">
    <property type="protein sequence ID" value="CAG2057345.1"/>
    <property type="molecule type" value="Genomic_DNA"/>
</dbReference>
<evidence type="ECO:0000256" key="2">
    <source>
        <dbReference type="PROSITE-ProRule" id="PRU00108"/>
    </source>
</evidence>
<reference evidence="6" key="1">
    <citation type="submission" date="2021-03" db="EMBL/GenBank/DDBJ databases">
        <authorList>
            <person name="Tran Van P."/>
        </authorList>
    </citation>
    <scope>NUCLEOTIDE SEQUENCE</scope>
</reference>
<dbReference type="PANTHER" id="PTHR24334:SF0">
    <property type="entry name" value="HOMEOBOX PROTEIN UNPLUGGED"/>
    <property type="match status" value="1"/>
</dbReference>
<dbReference type="InterPro" id="IPR001356">
    <property type="entry name" value="HD"/>
</dbReference>
<keyword evidence="7" id="KW-1185">Reference proteome</keyword>
<organism evidence="6 7">
    <name type="scientific">Timema podura</name>
    <name type="common">Walking stick</name>
    <dbReference type="NCBI Taxonomy" id="61482"/>
    <lineage>
        <taxon>Eukaryota</taxon>
        <taxon>Metazoa</taxon>
        <taxon>Ecdysozoa</taxon>
        <taxon>Arthropoda</taxon>
        <taxon>Hexapoda</taxon>
        <taxon>Insecta</taxon>
        <taxon>Pterygota</taxon>
        <taxon>Neoptera</taxon>
        <taxon>Polyneoptera</taxon>
        <taxon>Phasmatodea</taxon>
        <taxon>Timematodea</taxon>
        <taxon>Timematoidea</taxon>
        <taxon>Timematidae</taxon>
        <taxon>Timema</taxon>
    </lineage>
</organism>
<evidence type="ECO:0000313" key="7">
    <source>
        <dbReference type="Proteomes" id="UP001153148"/>
    </source>
</evidence>
<dbReference type="PANTHER" id="PTHR24334">
    <property type="entry name" value="HOMEOBOX PROTEIN GBX"/>
    <property type="match status" value="1"/>
</dbReference>
<dbReference type="SMART" id="SM00389">
    <property type="entry name" value="HOX"/>
    <property type="match status" value="1"/>
</dbReference>
<evidence type="ECO:0000256" key="1">
    <source>
        <dbReference type="ARBA" id="ARBA00004123"/>
    </source>
</evidence>
<proteinExistence type="predicted"/>
<feature type="region of interest" description="Disordered" evidence="4">
    <location>
        <begin position="146"/>
        <end position="201"/>
    </location>
</feature>
<keyword evidence="2 3" id="KW-0238">DNA-binding</keyword>